<name>A0A1M4ZSB5_9FLAO</name>
<sequence length="101" mass="11518">MKLILITAISDYQKAIQEVLKKIGVKHYSFHDVHGYTQESQQEIEDNWFGAEIPSTDSVLFHIFLEDTQYDALTEAVQSLNASLDSESKVHVISLKIENHV</sequence>
<gene>
    <name evidence="1" type="ORF">SAMN05444377_1053</name>
</gene>
<keyword evidence="2" id="KW-1185">Reference proteome</keyword>
<evidence type="ECO:0000313" key="2">
    <source>
        <dbReference type="Proteomes" id="UP000184147"/>
    </source>
</evidence>
<dbReference type="EMBL" id="FQVQ01000005">
    <property type="protein sequence ID" value="SHF20980.1"/>
    <property type="molecule type" value="Genomic_DNA"/>
</dbReference>
<dbReference type="SUPFAM" id="SSF54913">
    <property type="entry name" value="GlnB-like"/>
    <property type="match status" value="1"/>
</dbReference>
<organism evidence="1 2">
    <name type="scientific">Flavobacterium fontis</name>
    <dbReference type="NCBI Taxonomy" id="1124188"/>
    <lineage>
        <taxon>Bacteria</taxon>
        <taxon>Pseudomonadati</taxon>
        <taxon>Bacteroidota</taxon>
        <taxon>Flavobacteriia</taxon>
        <taxon>Flavobacteriales</taxon>
        <taxon>Flavobacteriaceae</taxon>
        <taxon>Flavobacterium</taxon>
    </lineage>
</organism>
<dbReference type="InterPro" id="IPR015867">
    <property type="entry name" value="N-reg_PII/ATP_PRibTrfase_C"/>
</dbReference>
<dbReference type="OrthoDB" id="1524637at2"/>
<dbReference type="AlphaFoldDB" id="A0A1M4ZSB5"/>
<dbReference type="Proteomes" id="UP000184147">
    <property type="component" value="Unassembled WGS sequence"/>
</dbReference>
<dbReference type="RefSeq" id="WP_073362467.1">
    <property type="nucleotide sequence ID" value="NZ_FQVQ01000005.1"/>
</dbReference>
<reference evidence="1 2" key="1">
    <citation type="submission" date="2016-11" db="EMBL/GenBank/DDBJ databases">
        <authorList>
            <person name="Jaros S."/>
            <person name="Januszkiewicz K."/>
            <person name="Wedrychowicz H."/>
        </authorList>
    </citation>
    <scope>NUCLEOTIDE SEQUENCE [LARGE SCALE GENOMIC DNA]</scope>
    <source>
        <strain evidence="1 2">DSM 25660</strain>
    </source>
</reference>
<dbReference type="STRING" id="1124188.SAMN05444377_1053"/>
<protein>
    <recommendedName>
        <fullName evidence="3">Nitrogen regulatory protein P-II family</fullName>
    </recommendedName>
</protein>
<evidence type="ECO:0008006" key="3">
    <source>
        <dbReference type="Google" id="ProtNLM"/>
    </source>
</evidence>
<dbReference type="Gene3D" id="3.30.70.120">
    <property type="match status" value="1"/>
</dbReference>
<accession>A0A1M4ZSB5</accession>
<proteinExistence type="predicted"/>
<dbReference type="InterPro" id="IPR011322">
    <property type="entry name" value="N-reg_PII-like_a/b"/>
</dbReference>
<evidence type="ECO:0000313" key="1">
    <source>
        <dbReference type="EMBL" id="SHF20980.1"/>
    </source>
</evidence>